<dbReference type="AlphaFoldDB" id="A0AAD4L2M7"/>
<protein>
    <submittedName>
        <fullName evidence="1">Uncharacterized protein</fullName>
    </submittedName>
</protein>
<sequence>MDGPWLTCDGAKLRIYLPIRNRSASWWTLPIRPGPPEGQAVSLPPLPLPVTLSISLSLYQDHGVFLPGMVKTRAGIICNYRYQRQYCSSISNSSGPPPRLAGALLTPARLPHSQSLFVDPQILPFSKTPHLRSQSKPPNIVLKLWQQQS</sequence>
<comment type="caution">
    <text evidence="1">The sequence shown here is derived from an EMBL/GenBank/DDBJ whole genome shotgun (WGS) entry which is preliminary data.</text>
</comment>
<name>A0AAD4L2M7_9EURO</name>
<dbReference type="RefSeq" id="XP_046077464.1">
    <property type="nucleotide sequence ID" value="XM_046210021.1"/>
</dbReference>
<proteinExistence type="predicted"/>
<keyword evidence="2" id="KW-1185">Reference proteome</keyword>
<dbReference type="GeneID" id="70240308"/>
<reference evidence="1" key="1">
    <citation type="submission" date="2021-12" db="EMBL/GenBank/DDBJ databases">
        <title>Convergent genome expansion in fungi linked to evolution of root-endophyte symbiosis.</title>
        <authorList>
            <consortium name="DOE Joint Genome Institute"/>
            <person name="Ke Y.-H."/>
            <person name="Bonito G."/>
            <person name="Liao H.-L."/>
            <person name="Looney B."/>
            <person name="Rojas-Flechas A."/>
            <person name="Nash J."/>
            <person name="Hameed K."/>
            <person name="Schadt C."/>
            <person name="Martin F."/>
            <person name="Crous P.W."/>
            <person name="Miettinen O."/>
            <person name="Magnuson J.K."/>
            <person name="Labbe J."/>
            <person name="Jacobson D."/>
            <person name="Doktycz M.J."/>
            <person name="Veneault-Fourrey C."/>
            <person name="Kuo A."/>
            <person name="Mondo S."/>
            <person name="Calhoun S."/>
            <person name="Riley R."/>
            <person name="Ohm R."/>
            <person name="LaButti K."/>
            <person name="Andreopoulos B."/>
            <person name="Pangilinan J."/>
            <person name="Nolan M."/>
            <person name="Tritt A."/>
            <person name="Clum A."/>
            <person name="Lipzen A."/>
            <person name="Daum C."/>
            <person name="Barry K."/>
            <person name="Grigoriev I.V."/>
            <person name="Vilgalys R."/>
        </authorList>
    </citation>
    <scope>NUCLEOTIDE SEQUENCE</scope>
    <source>
        <strain evidence="1">PMI_201</strain>
    </source>
</reference>
<evidence type="ECO:0000313" key="2">
    <source>
        <dbReference type="Proteomes" id="UP001201262"/>
    </source>
</evidence>
<gene>
    <name evidence="1" type="ORF">BGW36DRAFT_2524</name>
</gene>
<dbReference type="Proteomes" id="UP001201262">
    <property type="component" value="Unassembled WGS sequence"/>
</dbReference>
<evidence type="ECO:0000313" key="1">
    <source>
        <dbReference type="EMBL" id="KAH8704843.1"/>
    </source>
</evidence>
<organism evidence="1 2">
    <name type="scientific">Talaromyces proteolyticus</name>
    <dbReference type="NCBI Taxonomy" id="1131652"/>
    <lineage>
        <taxon>Eukaryota</taxon>
        <taxon>Fungi</taxon>
        <taxon>Dikarya</taxon>
        <taxon>Ascomycota</taxon>
        <taxon>Pezizomycotina</taxon>
        <taxon>Eurotiomycetes</taxon>
        <taxon>Eurotiomycetidae</taxon>
        <taxon>Eurotiales</taxon>
        <taxon>Trichocomaceae</taxon>
        <taxon>Talaromyces</taxon>
        <taxon>Talaromyces sect. Bacilispori</taxon>
    </lineage>
</organism>
<accession>A0AAD4L2M7</accession>
<dbReference type="EMBL" id="JAJTJA010000001">
    <property type="protein sequence ID" value="KAH8704843.1"/>
    <property type="molecule type" value="Genomic_DNA"/>
</dbReference>